<dbReference type="EMBL" id="BLXO01000006">
    <property type="protein sequence ID" value="GFN46970.1"/>
    <property type="molecule type" value="Genomic_DNA"/>
</dbReference>
<protein>
    <submittedName>
        <fullName evidence="1">Uncharacterized protein</fullName>
    </submittedName>
</protein>
<dbReference type="Proteomes" id="UP000504714">
    <property type="component" value="Unassembled WGS sequence"/>
</dbReference>
<dbReference type="AlphaFoldDB" id="A0A6L2ZR83"/>
<organism evidence="1 2">
    <name type="scientific">Candidatus Regiella insecticola</name>
    <dbReference type="NCBI Taxonomy" id="138073"/>
    <lineage>
        <taxon>Bacteria</taxon>
        <taxon>Pseudomonadati</taxon>
        <taxon>Pseudomonadota</taxon>
        <taxon>Gammaproteobacteria</taxon>
        <taxon>Enterobacterales</taxon>
        <taxon>Enterobacteriaceae</taxon>
        <taxon>aphid secondary symbionts</taxon>
        <taxon>Candidatus Regiella</taxon>
    </lineage>
</organism>
<comment type="caution">
    <text evidence="1">The sequence shown here is derived from an EMBL/GenBank/DDBJ whole genome shotgun (WGS) entry which is preliminary data.</text>
</comment>
<proteinExistence type="predicted"/>
<sequence length="99" mass="10649">MTAISANIATSVASAVIENRINETINSIAGKEVTHLEESSNASRIMNTVLNISDNLIKITGGFLERAGVKLFNHLEKVVVPQVIQFFSNWIFGGGTSSD</sequence>
<evidence type="ECO:0000313" key="1">
    <source>
        <dbReference type="EMBL" id="GFN46970.1"/>
    </source>
</evidence>
<evidence type="ECO:0000313" key="2">
    <source>
        <dbReference type="Proteomes" id="UP000504714"/>
    </source>
</evidence>
<reference evidence="1 2" key="1">
    <citation type="submission" date="2020-06" db="EMBL/GenBank/DDBJ databases">
        <title>The genome sequence of Candidatus Regiella insecticola strain Tut.</title>
        <authorList>
            <person name="Nikoh N."/>
            <person name="Tsuchida T."/>
            <person name="Koga R."/>
            <person name="Oshima K."/>
            <person name="Hattori M."/>
            <person name="Fukatsu T."/>
        </authorList>
    </citation>
    <scope>NUCLEOTIDE SEQUENCE [LARGE SCALE GENOMIC DNA]</scope>
    <source>
        <strain evidence="1 2">Tut</strain>
    </source>
</reference>
<gene>
    <name evidence="1" type="ORF">RINTU1_27970</name>
</gene>
<accession>A0A6L2ZR83</accession>
<name>A0A6L2ZR83_9ENTR</name>
<dbReference type="RefSeq" id="WP_176488537.1">
    <property type="nucleotide sequence ID" value="NZ_BLXO01000006.1"/>
</dbReference>